<evidence type="ECO:0000259" key="5">
    <source>
        <dbReference type="PROSITE" id="PS51782"/>
    </source>
</evidence>
<dbReference type="InterPro" id="IPR010618">
    <property type="entry name" value="RPF"/>
</dbReference>
<dbReference type="CDD" id="cd13925">
    <property type="entry name" value="RPF"/>
    <property type="match status" value="1"/>
</dbReference>
<dbReference type="SUPFAM" id="SSF54106">
    <property type="entry name" value="LysM domain"/>
    <property type="match status" value="1"/>
</dbReference>
<evidence type="ECO:0000256" key="1">
    <source>
        <dbReference type="ARBA" id="ARBA00010830"/>
    </source>
</evidence>
<dbReference type="SMART" id="SM00257">
    <property type="entry name" value="LysM"/>
    <property type="match status" value="1"/>
</dbReference>
<keyword evidence="4" id="KW-0732">Signal</keyword>
<proteinExistence type="inferred from homology"/>
<dbReference type="InterPro" id="IPR036779">
    <property type="entry name" value="LysM_dom_sf"/>
</dbReference>
<sequence length="218" mass="22876">MAYHGKHRKQSAAMRNIARVVVAGAAAGVPLAFATAPAQADSSVNWDAIAECESGGDWGINTGNGYYGGLQFSQSTWEANGGSGNPANASKAEQIRVAENTLDSQGIGAWPVCGSRGYSGASAPSNEYEGRSEESSSSYQEAPAEPQPEPQQETYAPAEPILAKSNPNGDYTVKAGDTLSKIAKEHKVKGGWQALFDKNKQFIGDPDLILVGQKIATK</sequence>
<organism evidence="6 7">
    <name type="scientific">Actinophytocola gossypii</name>
    <dbReference type="NCBI Taxonomy" id="2812003"/>
    <lineage>
        <taxon>Bacteria</taxon>
        <taxon>Bacillati</taxon>
        <taxon>Actinomycetota</taxon>
        <taxon>Actinomycetes</taxon>
        <taxon>Pseudonocardiales</taxon>
        <taxon>Pseudonocardiaceae</taxon>
    </lineage>
</organism>
<evidence type="ECO:0000256" key="4">
    <source>
        <dbReference type="SAM" id="SignalP"/>
    </source>
</evidence>
<dbReference type="Gene3D" id="1.10.530.10">
    <property type="match status" value="1"/>
</dbReference>
<dbReference type="Gene3D" id="3.10.350.10">
    <property type="entry name" value="LysM domain"/>
    <property type="match status" value="1"/>
</dbReference>
<dbReference type="Pfam" id="PF06737">
    <property type="entry name" value="Transglycosylas"/>
    <property type="match status" value="1"/>
</dbReference>
<dbReference type="RefSeq" id="WP_260190046.1">
    <property type="nucleotide sequence ID" value="NZ_JAFFZE010000006.1"/>
</dbReference>
<evidence type="ECO:0000256" key="3">
    <source>
        <dbReference type="SAM" id="MobiDB-lite"/>
    </source>
</evidence>
<dbReference type="InterPro" id="IPR052196">
    <property type="entry name" value="Bact_Kbp"/>
</dbReference>
<reference evidence="6 7" key="1">
    <citation type="submission" date="2021-02" db="EMBL/GenBank/DDBJ databases">
        <title>Actinophytocola xerophila sp. nov., isolated from soil of cotton cropping field.</title>
        <authorList>
            <person name="Huang R."/>
            <person name="Chen X."/>
            <person name="Ge X."/>
            <person name="Liu W."/>
        </authorList>
    </citation>
    <scope>NUCLEOTIDE SEQUENCE [LARGE SCALE GENOMIC DNA]</scope>
    <source>
        <strain evidence="6 7">S1-96</strain>
    </source>
</reference>
<feature type="signal peptide" evidence="4">
    <location>
        <begin position="1"/>
        <end position="40"/>
    </location>
</feature>
<keyword evidence="2" id="KW-0378">Hydrolase</keyword>
<protein>
    <submittedName>
        <fullName evidence="6">Transglycosylase family protein</fullName>
    </submittedName>
</protein>
<dbReference type="InterPro" id="IPR023346">
    <property type="entry name" value="Lysozyme-like_dom_sf"/>
</dbReference>
<dbReference type="InterPro" id="IPR018392">
    <property type="entry name" value="LysM"/>
</dbReference>
<evidence type="ECO:0000313" key="6">
    <source>
        <dbReference type="EMBL" id="MCT2582706.1"/>
    </source>
</evidence>
<feature type="chain" id="PRO_5046546777" evidence="4">
    <location>
        <begin position="41"/>
        <end position="218"/>
    </location>
</feature>
<dbReference type="PANTHER" id="PTHR34700:SF4">
    <property type="entry name" value="PHAGE-LIKE ELEMENT PBSX PROTEIN XKDP"/>
    <property type="match status" value="1"/>
</dbReference>
<dbReference type="PROSITE" id="PS51782">
    <property type="entry name" value="LYSM"/>
    <property type="match status" value="1"/>
</dbReference>
<accession>A0ABT2J4L6</accession>
<dbReference type="Proteomes" id="UP001156441">
    <property type="component" value="Unassembled WGS sequence"/>
</dbReference>
<evidence type="ECO:0000313" key="7">
    <source>
        <dbReference type="Proteomes" id="UP001156441"/>
    </source>
</evidence>
<dbReference type="Pfam" id="PF01476">
    <property type="entry name" value="LysM"/>
    <property type="match status" value="1"/>
</dbReference>
<keyword evidence="7" id="KW-1185">Reference proteome</keyword>
<comment type="similarity">
    <text evidence="1">Belongs to the transglycosylase family. Rpf subfamily.</text>
</comment>
<name>A0ABT2J4L6_9PSEU</name>
<feature type="domain" description="LysM" evidence="5">
    <location>
        <begin position="169"/>
        <end position="217"/>
    </location>
</feature>
<feature type="region of interest" description="Disordered" evidence="3">
    <location>
        <begin position="121"/>
        <end position="170"/>
    </location>
</feature>
<gene>
    <name evidence="6" type="ORF">JT362_06165</name>
</gene>
<dbReference type="PANTHER" id="PTHR34700">
    <property type="entry name" value="POTASSIUM BINDING PROTEIN KBP"/>
    <property type="match status" value="1"/>
</dbReference>
<feature type="compositionally biased region" description="Low complexity" evidence="3">
    <location>
        <begin position="135"/>
        <end position="160"/>
    </location>
</feature>
<dbReference type="CDD" id="cd00118">
    <property type="entry name" value="LysM"/>
    <property type="match status" value="1"/>
</dbReference>
<evidence type="ECO:0000256" key="2">
    <source>
        <dbReference type="ARBA" id="ARBA00022801"/>
    </source>
</evidence>
<comment type="caution">
    <text evidence="6">The sequence shown here is derived from an EMBL/GenBank/DDBJ whole genome shotgun (WGS) entry which is preliminary data.</text>
</comment>
<dbReference type="EMBL" id="JAFFZE010000006">
    <property type="protein sequence ID" value="MCT2582706.1"/>
    <property type="molecule type" value="Genomic_DNA"/>
</dbReference>
<dbReference type="SUPFAM" id="SSF53955">
    <property type="entry name" value="Lysozyme-like"/>
    <property type="match status" value="1"/>
</dbReference>